<evidence type="ECO:0000256" key="7">
    <source>
        <dbReference type="PROSITE-ProRule" id="PRU00027"/>
    </source>
</evidence>
<reference evidence="10" key="1">
    <citation type="submission" date="2019-10" db="EMBL/GenBank/DDBJ databases">
        <authorList>
            <person name="Zhang R."/>
            <person name="Pan Y."/>
            <person name="Wang J."/>
            <person name="Ma R."/>
            <person name="Yu S."/>
        </authorList>
    </citation>
    <scope>NUCLEOTIDE SEQUENCE</scope>
    <source>
        <strain evidence="10">LA-IB0</strain>
        <tissue evidence="10">Leaf</tissue>
    </source>
</reference>
<keyword evidence="3 7" id="KW-0863">Zinc-finger</keyword>
<dbReference type="PANTHER" id="PTHR32166:SF121">
    <property type="entry name" value="DUF659 DOMAIN-CONTAINING PROTEIN"/>
    <property type="match status" value="1"/>
</dbReference>
<dbReference type="PANTHER" id="PTHR32166">
    <property type="entry name" value="OSJNBA0013A04.12 PROTEIN"/>
    <property type="match status" value="1"/>
</dbReference>
<proteinExistence type="predicted"/>
<keyword evidence="5" id="KW-0238">DNA-binding</keyword>
<evidence type="ECO:0000256" key="4">
    <source>
        <dbReference type="ARBA" id="ARBA00022833"/>
    </source>
</evidence>
<evidence type="ECO:0000313" key="10">
    <source>
        <dbReference type="EMBL" id="KAG8381166.1"/>
    </source>
</evidence>
<accession>A0AAV6XKV2</accession>
<protein>
    <recommendedName>
        <fullName evidence="9">BED-type domain-containing protein</fullName>
    </recommendedName>
</protein>
<evidence type="ECO:0000256" key="6">
    <source>
        <dbReference type="ARBA" id="ARBA00023242"/>
    </source>
</evidence>
<evidence type="ECO:0000256" key="1">
    <source>
        <dbReference type="ARBA" id="ARBA00004123"/>
    </source>
</evidence>
<name>A0AAV6XKV2_9LAMI</name>
<dbReference type="InterPro" id="IPR008906">
    <property type="entry name" value="HATC_C_dom"/>
</dbReference>
<dbReference type="SUPFAM" id="SSF53098">
    <property type="entry name" value="Ribonuclease H-like"/>
    <property type="match status" value="1"/>
</dbReference>
<keyword evidence="4" id="KW-0862">Zinc</keyword>
<dbReference type="Proteomes" id="UP000826271">
    <property type="component" value="Unassembled WGS sequence"/>
</dbReference>
<dbReference type="GO" id="GO:0046983">
    <property type="term" value="F:protein dimerization activity"/>
    <property type="evidence" value="ECO:0007669"/>
    <property type="project" value="InterPro"/>
</dbReference>
<dbReference type="GO" id="GO:0003677">
    <property type="term" value="F:DNA binding"/>
    <property type="evidence" value="ECO:0007669"/>
    <property type="project" value="UniProtKB-KW"/>
</dbReference>
<evidence type="ECO:0000256" key="3">
    <source>
        <dbReference type="ARBA" id="ARBA00022771"/>
    </source>
</evidence>
<feature type="domain" description="BED-type" evidence="9">
    <location>
        <begin position="74"/>
        <end position="132"/>
    </location>
</feature>
<feature type="region of interest" description="Disordered" evidence="8">
    <location>
        <begin position="144"/>
        <end position="208"/>
    </location>
</feature>
<evidence type="ECO:0000256" key="5">
    <source>
        <dbReference type="ARBA" id="ARBA00023125"/>
    </source>
</evidence>
<feature type="compositionally biased region" description="Polar residues" evidence="8">
    <location>
        <begin position="185"/>
        <end position="207"/>
    </location>
</feature>
<feature type="compositionally biased region" description="Acidic residues" evidence="8">
    <location>
        <begin position="166"/>
        <end position="177"/>
    </location>
</feature>
<dbReference type="InterPro" id="IPR012337">
    <property type="entry name" value="RNaseH-like_sf"/>
</dbReference>
<dbReference type="InterPro" id="IPR003656">
    <property type="entry name" value="Znf_BED"/>
</dbReference>
<dbReference type="EMBL" id="WHWC01000006">
    <property type="protein sequence ID" value="KAG8381166.1"/>
    <property type="molecule type" value="Genomic_DNA"/>
</dbReference>
<sequence>MQMDTSAQTSELGPLPPPLPQVAMQMDTTTQTAATGEEFLSFTVSRNSSDMSSGEQHREGNGSSSSTSVQSIRGKTDIAWNHVVEKLIDGKRSISCLYCGKVSTGGGIHRMKQHLAGKKGAITVCRKVPPDVRYQMEESLKEIATKKKESQDSYNMENTYGPPIFEGEDRDDEEDVGEIPRQTWERTGSARSSTQKGKSQAGQSSKVKPSVRIGDYFAPRTTPGSQPSIKSVLAGKEAIARADMEIAKFFYDTCIPINACNSRYFQRMFDAAIAIGSGYKVPNYHALRIPLLRDAKKEVQLWVDSIRNTWAEYGCTIMGDGWSDNRDRTLINFLVYSPRGTVFWKSVDASDIVKDAQALFKLFQEVIEWVIKSRWDRQLRKDIYAAAYYLNPVFQYDKTSFCEKPEVMNGMLKMLSSKGTGSKTKLVNEMRLFRERLESFGQELAFETCRDTQPDEWWRLFGGSAPNLRKLAIRILGQTSTSSGCERNWSVFERIHTKKRNRLEHQRLNDLVYVHYNLKLKDRWLLKPENFDPVDYESIDKTDFWVVDDEDESFLDYEDIENMLYEELDPPRMERDRRRPREDDLHDVSIGVGIGGSTSGGGTNEDDEEWLRRGD</sequence>
<evidence type="ECO:0000313" key="11">
    <source>
        <dbReference type="Proteomes" id="UP000826271"/>
    </source>
</evidence>
<dbReference type="Pfam" id="PF05699">
    <property type="entry name" value="Dimer_Tnp_hAT"/>
    <property type="match status" value="1"/>
</dbReference>
<dbReference type="GO" id="GO:0005634">
    <property type="term" value="C:nucleus"/>
    <property type="evidence" value="ECO:0007669"/>
    <property type="project" value="UniProtKB-SubCell"/>
</dbReference>
<feature type="region of interest" description="Disordered" evidence="8">
    <location>
        <begin position="1"/>
        <end position="22"/>
    </location>
</feature>
<keyword evidence="2" id="KW-0479">Metal-binding</keyword>
<feature type="compositionally biased region" description="Polar residues" evidence="8">
    <location>
        <begin position="1"/>
        <end position="11"/>
    </location>
</feature>
<comment type="caution">
    <text evidence="10">The sequence shown here is derived from an EMBL/GenBank/DDBJ whole genome shotgun (WGS) entry which is preliminary data.</text>
</comment>
<evidence type="ECO:0000256" key="2">
    <source>
        <dbReference type="ARBA" id="ARBA00022723"/>
    </source>
</evidence>
<feature type="region of interest" description="Disordered" evidence="8">
    <location>
        <begin position="569"/>
        <end position="615"/>
    </location>
</feature>
<feature type="region of interest" description="Disordered" evidence="8">
    <location>
        <begin position="46"/>
        <end position="72"/>
    </location>
</feature>
<keyword evidence="6" id="KW-0539">Nucleus</keyword>
<dbReference type="AlphaFoldDB" id="A0AAV6XKV2"/>
<evidence type="ECO:0000256" key="8">
    <source>
        <dbReference type="SAM" id="MobiDB-lite"/>
    </source>
</evidence>
<gene>
    <name evidence="10" type="ORF">BUALT_Bualt06G0094100</name>
</gene>
<dbReference type="InterPro" id="IPR007021">
    <property type="entry name" value="DUF659"/>
</dbReference>
<dbReference type="PROSITE" id="PS50808">
    <property type="entry name" value="ZF_BED"/>
    <property type="match status" value="1"/>
</dbReference>
<organism evidence="10 11">
    <name type="scientific">Buddleja alternifolia</name>
    <dbReference type="NCBI Taxonomy" id="168488"/>
    <lineage>
        <taxon>Eukaryota</taxon>
        <taxon>Viridiplantae</taxon>
        <taxon>Streptophyta</taxon>
        <taxon>Embryophyta</taxon>
        <taxon>Tracheophyta</taxon>
        <taxon>Spermatophyta</taxon>
        <taxon>Magnoliopsida</taxon>
        <taxon>eudicotyledons</taxon>
        <taxon>Gunneridae</taxon>
        <taxon>Pentapetalae</taxon>
        <taxon>asterids</taxon>
        <taxon>lamiids</taxon>
        <taxon>Lamiales</taxon>
        <taxon>Scrophulariaceae</taxon>
        <taxon>Buddlejeae</taxon>
        <taxon>Buddleja</taxon>
    </lineage>
</organism>
<dbReference type="Pfam" id="PF04937">
    <property type="entry name" value="DUF659"/>
    <property type="match status" value="1"/>
</dbReference>
<feature type="compositionally biased region" description="Gly residues" evidence="8">
    <location>
        <begin position="592"/>
        <end position="603"/>
    </location>
</feature>
<evidence type="ECO:0000259" key="9">
    <source>
        <dbReference type="PROSITE" id="PS50808"/>
    </source>
</evidence>
<dbReference type="GO" id="GO:0008270">
    <property type="term" value="F:zinc ion binding"/>
    <property type="evidence" value="ECO:0007669"/>
    <property type="project" value="UniProtKB-KW"/>
</dbReference>
<comment type="subcellular location">
    <subcellularLocation>
        <location evidence="1">Nucleus</location>
    </subcellularLocation>
</comment>
<keyword evidence="11" id="KW-1185">Reference proteome</keyword>
<dbReference type="Pfam" id="PF02892">
    <property type="entry name" value="zf-BED"/>
    <property type="match status" value="1"/>
</dbReference>
<feature type="compositionally biased region" description="Basic and acidic residues" evidence="8">
    <location>
        <begin position="569"/>
        <end position="587"/>
    </location>
</feature>